<gene>
    <name evidence="2" type="ORF">H8E29_06210</name>
</gene>
<dbReference type="Proteomes" id="UP000614469">
    <property type="component" value="Unassembled WGS sequence"/>
</dbReference>
<feature type="transmembrane region" description="Helical" evidence="1">
    <location>
        <begin position="126"/>
        <end position="150"/>
    </location>
</feature>
<feature type="transmembrane region" description="Helical" evidence="1">
    <location>
        <begin position="6"/>
        <end position="32"/>
    </location>
</feature>
<evidence type="ECO:0000256" key="1">
    <source>
        <dbReference type="SAM" id="Phobius"/>
    </source>
</evidence>
<evidence type="ECO:0000313" key="2">
    <source>
        <dbReference type="EMBL" id="MBC8334839.1"/>
    </source>
</evidence>
<keyword evidence="1" id="KW-0472">Membrane</keyword>
<proteinExistence type="predicted"/>
<sequence>MDIYLYLPALIFILGLIVVIGTFFSALSTFVLPRSAQSLLNRVLFGTLRRIFEKIMSLRSGYEKKEALFAYYAPIGLLMLVPTWYILMSVGFAAMYWSLGAGDIYTSFKLSGSSLLTLGFETSGNFLVNLLVFSEATLGLILVALLIAYLPTMYAAFSRREEFVNLLEVRAGNPPSSVEMLLRFNRIHGLKGLSAYWSSWEVWFAQIEESHSTLPALVFFRSPRGDQSWITAAGTVLDAAALALSALDIPPDASAALCIRAGFISLRSISENFNLPLNLDPIFPQTPISISRDEFLDVLDQLKKADLPLKKDREQAWRDFAGWRVNYDQPLLALCSLIMAPPAFWSSDRAPKTQLPDIFTSKKN</sequence>
<feature type="transmembrane region" description="Helical" evidence="1">
    <location>
        <begin position="69"/>
        <end position="97"/>
    </location>
</feature>
<evidence type="ECO:0000313" key="3">
    <source>
        <dbReference type="Proteomes" id="UP000614469"/>
    </source>
</evidence>
<accession>A0A8J6NLM8</accession>
<organism evidence="2 3">
    <name type="scientific">Candidatus Desulfolinea nitratireducens</name>
    <dbReference type="NCBI Taxonomy" id="2841698"/>
    <lineage>
        <taxon>Bacteria</taxon>
        <taxon>Bacillati</taxon>
        <taxon>Chloroflexota</taxon>
        <taxon>Anaerolineae</taxon>
        <taxon>Anaerolineales</taxon>
        <taxon>Anaerolineales incertae sedis</taxon>
        <taxon>Candidatus Desulfolinea</taxon>
    </lineage>
</organism>
<protein>
    <submittedName>
        <fullName evidence="2">Uncharacterized protein</fullName>
    </submittedName>
</protein>
<comment type="caution">
    <text evidence="2">The sequence shown here is derived from an EMBL/GenBank/DDBJ whole genome shotgun (WGS) entry which is preliminary data.</text>
</comment>
<name>A0A8J6NLM8_9CHLR</name>
<keyword evidence="1" id="KW-0812">Transmembrane</keyword>
<keyword evidence="1" id="KW-1133">Transmembrane helix</keyword>
<reference evidence="2 3" key="1">
    <citation type="submission" date="2020-08" db="EMBL/GenBank/DDBJ databases">
        <title>Bridging the membrane lipid divide: bacteria of the FCB group superphylum have the potential to synthesize archaeal ether lipids.</title>
        <authorList>
            <person name="Villanueva L."/>
            <person name="Von Meijenfeldt F.A.B."/>
            <person name="Westbye A.B."/>
            <person name="Yadav S."/>
            <person name="Hopmans E.C."/>
            <person name="Dutilh B.E."/>
            <person name="Sinninghe Damste J.S."/>
        </authorList>
    </citation>
    <scope>NUCLEOTIDE SEQUENCE [LARGE SCALE GENOMIC DNA]</scope>
    <source>
        <strain evidence="2">NIOZ-UU36</strain>
    </source>
</reference>
<dbReference type="EMBL" id="JACNJN010000081">
    <property type="protein sequence ID" value="MBC8334839.1"/>
    <property type="molecule type" value="Genomic_DNA"/>
</dbReference>
<dbReference type="AlphaFoldDB" id="A0A8J6NLM8"/>